<protein>
    <recommendedName>
        <fullName evidence="11">Mannosyltransferase</fullName>
    </recommendedName>
</protein>
<sequence length="448" mass="52317">MLLNKRFIRLSAGIVALVFILGFTLHAARETQTLKGASQMFDSYRTDLQGYITKTANKHKKMTAEEVKRALTFKNGVFPEGTPKETIVEEQMKFHREVLSKKIDEPKNMKLVHKQDGDTDYELANATLLSLVRNSELEGIVSSIRQLEETWNWRYNYPFTFINDEEFTPEFKKGVEEVCSGKVYYEVIPKSIWEKPANIDPALYKSGIAKLAANKVNYASLESYHNMCRFNSGWFYRLEGLKKFKYYWRVEPNVNFFCKVDYDVFKFMRDNELTYGFTVSLYDEPLTVETLWKTTVDFCLAHPEYVHPNGAFKWLTENQQNPHSTNGAGGYSTCHFWSNFEIADMDFYRGEAYSKWFDALEAAGGFYYERWGDAPVHSVGVGLFEDKSKVWWFRDIGYHHSPYENSPHSDKCSTDHEPGYFAPPDVYDQNCLPNWIRYSMTQKQLNMY</sequence>
<keyword evidence="9" id="KW-1185">Reference proteome</keyword>
<keyword evidence="3" id="KW-0328">Glycosyltransferase</keyword>
<dbReference type="EMBL" id="JAHLUH010000001">
    <property type="protein sequence ID" value="KAG7730525.1"/>
    <property type="molecule type" value="Genomic_DNA"/>
</dbReference>
<dbReference type="EMBL" id="JAHLUN010000001">
    <property type="protein sequence ID" value="KAG7769035.1"/>
    <property type="molecule type" value="Genomic_DNA"/>
</dbReference>
<dbReference type="PANTHER" id="PTHR31121">
    <property type="entry name" value="ALPHA-1,2 MANNOSYLTRANSFERASE KTR1"/>
    <property type="match status" value="1"/>
</dbReference>
<dbReference type="GO" id="GO:0000026">
    <property type="term" value="F:alpha-1,2-mannosyltransferase activity"/>
    <property type="evidence" value="ECO:0007669"/>
    <property type="project" value="TreeGrafter"/>
</dbReference>
<evidence type="ECO:0000256" key="5">
    <source>
        <dbReference type="ARBA" id="ARBA00022968"/>
    </source>
</evidence>
<dbReference type="Proteomes" id="UP000738402">
    <property type="component" value="Unassembled WGS sequence"/>
</dbReference>
<evidence type="ECO:0000256" key="6">
    <source>
        <dbReference type="PIRSR" id="PIRSR018153-1"/>
    </source>
</evidence>
<reference evidence="7 9" key="1">
    <citation type="journal article" date="2021" name="G3 (Bethesda)">
        <title>Genomic diversity, chromosomal rearrangements, and interspecies hybridization in the ogataea polymorpha species complex.</title>
        <authorList>
            <person name="Hanson S.J."/>
            <person name="Cinneide E.O."/>
            <person name="Salzberg L.I."/>
            <person name="Wolfe K.H."/>
            <person name="McGowan J."/>
            <person name="Fitzpatrick D.A."/>
            <person name="Matlin K."/>
        </authorList>
    </citation>
    <scope>NUCLEOTIDE SEQUENCE</scope>
    <source>
        <strain evidence="8">81-436-3</strain>
        <strain evidence="7">83-405-1</strain>
    </source>
</reference>
<dbReference type="PIRSF" id="PIRSF018153">
    <property type="entry name" value="Glyco_trans_15"/>
    <property type="match status" value="1"/>
</dbReference>
<name>A0AAN6DA38_9ASCO</name>
<evidence type="ECO:0000313" key="7">
    <source>
        <dbReference type="EMBL" id="KAG7730525.1"/>
    </source>
</evidence>
<dbReference type="GO" id="GO:0016020">
    <property type="term" value="C:membrane"/>
    <property type="evidence" value="ECO:0007669"/>
    <property type="project" value="UniProtKB-SubCell"/>
</dbReference>
<dbReference type="FunFam" id="3.90.550.10:FF:000051">
    <property type="entry name" value="Alpha-1,2-mannosyltransferase (Ktr4)"/>
    <property type="match status" value="1"/>
</dbReference>
<organism evidence="7 10">
    <name type="scientific">Ogataea haglerorum</name>
    <dbReference type="NCBI Taxonomy" id="1937702"/>
    <lineage>
        <taxon>Eukaryota</taxon>
        <taxon>Fungi</taxon>
        <taxon>Dikarya</taxon>
        <taxon>Ascomycota</taxon>
        <taxon>Saccharomycotina</taxon>
        <taxon>Pichiomycetes</taxon>
        <taxon>Pichiales</taxon>
        <taxon>Pichiaceae</taxon>
        <taxon>Ogataea</taxon>
    </lineage>
</organism>
<comment type="similarity">
    <text evidence="2">Belongs to the glycosyltransferase 15 family.</text>
</comment>
<dbReference type="GO" id="GO:0006493">
    <property type="term" value="P:protein O-linked glycosylation"/>
    <property type="evidence" value="ECO:0007669"/>
    <property type="project" value="TreeGrafter"/>
</dbReference>
<dbReference type="SUPFAM" id="SSF53448">
    <property type="entry name" value="Nucleotide-diphospho-sugar transferases"/>
    <property type="match status" value="1"/>
</dbReference>
<evidence type="ECO:0000313" key="8">
    <source>
        <dbReference type="EMBL" id="KAG7769035.1"/>
    </source>
</evidence>
<evidence type="ECO:0000256" key="4">
    <source>
        <dbReference type="ARBA" id="ARBA00022679"/>
    </source>
</evidence>
<dbReference type="InterPro" id="IPR002685">
    <property type="entry name" value="Glyco_trans_15"/>
</dbReference>
<keyword evidence="5" id="KW-0735">Signal-anchor</keyword>
<comment type="caution">
    <text evidence="7">The sequence shown here is derived from an EMBL/GenBank/DDBJ whole genome shotgun (WGS) entry which is preliminary data.</text>
</comment>
<comment type="subcellular location">
    <subcellularLocation>
        <location evidence="1">Membrane</location>
        <topology evidence="1">Single-pass type II membrane protein</topology>
    </subcellularLocation>
</comment>
<feature type="active site" description="Nucleophile" evidence="6">
    <location>
        <position position="341"/>
    </location>
</feature>
<dbReference type="InterPro" id="IPR029044">
    <property type="entry name" value="Nucleotide-diphossugar_trans"/>
</dbReference>
<keyword evidence="4" id="KW-0808">Transferase</keyword>
<evidence type="ECO:0000256" key="2">
    <source>
        <dbReference type="ARBA" id="ARBA00007677"/>
    </source>
</evidence>
<evidence type="ECO:0000256" key="1">
    <source>
        <dbReference type="ARBA" id="ARBA00004606"/>
    </source>
</evidence>
<dbReference type="AlphaFoldDB" id="A0AAN6DA38"/>
<proteinExistence type="inferred from homology"/>
<dbReference type="Proteomes" id="UP000697297">
    <property type="component" value="Unassembled WGS sequence"/>
</dbReference>
<dbReference type="GO" id="GO:0000032">
    <property type="term" value="P:cell wall mannoprotein biosynthetic process"/>
    <property type="evidence" value="ECO:0007669"/>
    <property type="project" value="TreeGrafter"/>
</dbReference>
<evidence type="ECO:0000256" key="3">
    <source>
        <dbReference type="ARBA" id="ARBA00022676"/>
    </source>
</evidence>
<dbReference type="GO" id="GO:0005794">
    <property type="term" value="C:Golgi apparatus"/>
    <property type="evidence" value="ECO:0007669"/>
    <property type="project" value="TreeGrafter"/>
</dbReference>
<keyword evidence="5" id="KW-0812">Transmembrane</keyword>
<dbReference type="Gene3D" id="3.90.550.10">
    <property type="entry name" value="Spore Coat Polysaccharide Biosynthesis Protein SpsA, Chain A"/>
    <property type="match status" value="1"/>
</dbReference>
<accession>A0AAN6DA38</accession>
<dbReference type="GO" id="GO:0006487">
    <property type="term" value="P:protein N-linked glycosylation"/>
    <property type="evidence" value="ECO:0007669"/>
    <property type="project" value="TreeGrafter"/>
</dbReference>
<dbReference type="Pfam" id="PF01793">
    <property type="entry name" value="Glyco_transf_15"/>
    <property type="match status" value="1"/>
</dbReference>
<evidence type="ECO:0000313" key="10">
    <source>
        <dbReference type="Proteomes" id="UP000738402"/>
    </source>
</evidence>
<gene>
    <name evidence="7" type="ORF">KL933_000320</name>
    <name evidence="8" type="ORF">KL946_000318</name>
</gene>
<dbReference type="PANTHER" id="PTHR31121:SF7">
    <property type="entry name" value="MANNOSYLTRANSFERASE KTR4-RELATED"/>
    <property type="match status" value="1"/>
</dbReference>
<evidence type="ECO:0008006" key="11">
    <source>
        <dbReference type="Google" id="ProtNLM"/>
    </source>
</evidence>
<evidence type="ECO:0000313" key="9">
    <source>
        <dbReference type="Proteomes" id="UP000697297"/>
    </source>
</evidence>